<dbReference type="GO" id="GO:0097363">
    <property type="term" value="F:protein O-acetylglucosaminyltransferase activity"/>
    <property type="evidence" value="ECO:0007669"/>
    <property type="project" value="TreeGrafter"/>
</dbReference>
<evidence type="ECO:0000313" key="5">
    <source>
        <dbReference type="EMBL" id="KST68024.1"/>
    </source>
</evidence>
<accession>A0A0V7ZU45</accession>
<dbReference type="PROSITE" id="PS50293">
    <property type="entry name" value="TPR_REGION"/>
    <property type="match status" value="1"/>
</dbReference>
<dbReference type="PANTHER" id="PTHR44366:SF1">
    <property type="entry name" value="UDP-N-ACETYLGLUCOSAMINE--PEPTIDE N-ACETYLGLUCOSAMINYLTRANSFERASE 110 KDA SUBUNIT"/>
    <property type="match status" value="1"/>
</dbReference>
<dbReference type="InterPro" id="IPR037919">
    <property type="entry name" value="OGT"/>
</dbReference>
<sequence>MKFLIGRKFLLGAIIVSALLGSITPVSAANSAVEYRQLGLSYRQQRRYSQAIAAMQKSVELEPENVMGRVNLGWTQHLAGKQQDAAISLWKAIFLQPLFVPAYNALGIVYLVDGNLPLSVTVHTWAAILKPNNEIAYFNLSLALHRLKIYPLAIAAGNRATILEPDNPHPLVASAISYWDSGDRIFAHKAYHQAIKLDSRYKKTTFLSYLKQAAFTPEQIQVTKEILRQISDRQI</sequence>
<dbReference type="PANTHER" id="PTHR44366">
    <property type="entry name" value="UDP-N-ACETYLGLUCOSAMINE--PEPTIDE N-ACETYLGLUCOSAMINYLTRANSFERASE 110 KDA SUBUNIT"/>
    <property type="match status" value="1"/>
</dbReference>
<keyword evidence="7" id="KW-1185">Reference proteome</keyword>
<dbReference type="InterPro" id="IPR019734">
    <property type="entry name" value="TPR_rpt"/>
</dbReference>
<reference evidence="5 7" key="1">
    <citation type="journal article" date="2015" name="Genome Announc.">
        <title>Draft Genome of the Euendolithic (true boring) Cyanobacterium Mastigocoleus testarum strain BC008.</title>
        <authorList>
            <person name="Guida B.S."/>
            <person name="Garcia-Pichel F."/>
        </authorList>
    </citation>
    <scope>NUCLEOTIDE SEQUENCE [LARGE SCALE GENOMIC DNA]</scope>
    <source>
        <strain evidence="5 7">BC008</strain>
    </source>
</reference>
<dbReference type="InterPro" id="IPR013105">
    <property type="entry name" value="TPR_2"/>
</dbReference>
<feature type="signal peptide" evidence="4">
    <location>
        <begin position="1"/>
        <end position="28"/>
    </location>
</feature>
<evidence type="ECO:0000313" key="7">
    <source>
        <dbReference type="Proteomes" id="UP000053372"/>
    </source>
</evidence>
<gene>
    <name evidence="5" type="ORF">BC008_32085</name>
    <name evidence="6" type="ORF">BC008_33040</name>
</gene>
<keyword evidence="2 3" id="KW-0802">TPR repeat</keyword>
<evidence type="ECO:0000256" key="3">
    <source>
        <dbReference type="PROSITE-ProRule" id="PRU00339"/>
    </source>
</evidence>
<dbReference type="Pfam" id="PF07719">
    <property type="entry name" value="TPR_2"/>
    <property type="match status" value="1"/>
</dbReference>
<dbReference type="RefSeq" id="WP_027846276.1">
    <property type="nucleotide sequence ID" value="NZ_LMTZ01000066.1"/>
</dbReference>
<evidence type="ECO:0000256" key="4">
    <source>
        <dbReference type="SAM" id="SignalP"/>
    </source>
</evidence>
<evidence type="ECO:0000256" key="1">
    <source>
        <dbReference type="ARBA" id="ARBA00022737"/>
    </source>
</evidence>
<name>A0A0V7ZU45_9CYAN</name>
<dbReference type="EMBL" id="LMTZ01000083">
    <property type="protein sequence ID" value="KST68024.1"/>
    <property type="molecule type" value="Genomic_DNA"/>
</dbReference>
<dbReference type="EMBL" id="LMTZ01000066">
    <property type="protein sequence ID" value="KST68351.1"/>
    <property type="molecule type" value="Genomic_DNA"/>
</dbReference>
<dbReference type="InterPro" id="IPR011990">
    <property type="entry name" value="TPR-like_helical_dom_sf"/>
</dbReference>
<dbReference type="AlphaFoldDB" id="A0A0V7ZU45"/>
<feature type="chain" id="PRO_5007439052" evidence="4">
    <location>
        <begin position="29"/>
        <end position="235"/>
    </location>
</feature>
<dbReference type="Gene3D" id="1.25.40.10">
    <property type="entry name" value="Tetratricopeptide repeat domain"/>
    <property type="match status" value="2"/>
</dbReference>
<organism evidence="5 7">
    <name type="scientific">Mastigocoleus testarum BC008</name>
    <dbReference type="NCBI Taxonomy" id="371196"/>
    <lineage>
        <taxon>Bacteria</taxon>
        <taxon>Bacillati</taxon>
        <taxon>Cyanobacteriota</taxon>
        <taxon>Cyanophyceae</taxon>
        <taxon>Nostocales</taxon>
        <taxon>Hapalosiphonaceae</taxon>
        <taxon>Mastigocoleus</taxon>
    </lineage>
</organism>
<protein>
    <submittedName>
        <fullName evidence="5">Uncharacterized protein</fullName>
    </submittedName>
</protein>
<proteinExistence type="predicted"/>
<dbReference type="PROSITE" id="PS50005">
    <property type="entry name" value="TPR"/>
    <property type="match status" value="1"/>
</dbReference>
<dbReference type="Proteomes" id="UP000053372">
    <property type="component" value="Unassembled WGS sequence"/>
</dbReference>
<evidence type="ECO:0000313" key="6">
    <source>
        <dbReference type="EMBL" id="KST68351.1"/>
    </source>
</evidence>
<feature type="repeat" description="TPR" evidence="3">
    <location>
        <begin position="32"/>
        <end position="65"/>
    </location>
</feature>
<dbReference type="SMART" id="SM00028">
    <property type="entry name" value="TPR"/>
    <property type="match status" value="4"/>
</dbReference>
<keyword evidence="4" id="KW-0732">Signal</keyword>
<dbReference type="SUPFAM" id="SSF48452">
    <property type="entry name" value="TPR-like"/>
    <property type="match status" value="1"/>
</dbReference>
<evidence type="ECO:0000256" key="2">
    <source>
        <dbReference type="ARBA" id="ARBA00022803"/>
    </source>
</evidence>
<comment type="caution">
    <text evidence="5">The sequence shown here is derived from an EMBL/GenBank/DDBJ whole genome shotgun (WGS) entry which is preliminary data.</text>
</comment>
<dbReference type="OrthoDB" id="479590at2"/>
<dbReference type="GO" id="GO:0006493">
    <property type="term" value="P:protein O-linked glycosylation"/>
    <property type="evidence" value="ECO:0007669"/>
    <property type="project" value="InterPro"/>
</dbReference>
<dbReference type="Pfam" id="PF13432">
    <property type="entry name" value="TPR_16"/>
    <property type="match status" value="1"/>
</dbReference>
<keyword evidence="1" id="KW-0677">Repeat</keyword>